<evidence type="ECO:0000313" key="2">
    <source>
        <dbReference type="EMBL" id="PEA86661.1"/>
    </source>
</evidence>
<protein>
    <recommendedName>
        <fullName evidence="1">Tc1-like transposase DDE domain-containing protein</fullName>
    </recommendedName>
</protein>
<gene>
    <name evidence="2" type="ORF">CON71_28715</name>
</gene>
<organism evidence="2 3">
    <name type="scientific">Bacillus thuringiensis</name>
    <dbReference type="NCBI Taxonomy" id="1428"/>
    <lineage>
        <taxon>Bacteria</taxon>
        <taxon>Bacillati</taxon>
        <taxon>Bacillota</taxon>
        <taxon>Bacilli</taxon>
        <taxon>Bacillales</taxon>
        <taxon>Bacillaceae</taxon>
        <taxon>Bacillus</taxon>
        <taxon>Bacillus cereus group</taxon>
    </lineage>
</organism>
<evidence type="ECO:0000259" key="1">
    <source>
        <dbReference type="Pfam" id="PF13358"/>
    </source>
</evidence>
<comment type="caution">
    <text evidence="2">The sequence shown here is derived from an EMBL/GenBank/DDBJ whole genome shotgun (WGS) entry which is preliminary data.</text>
</comment>
<dbReference type="Proteomes" id="UP000220702">
    <property type="component" value="Unassembled WGS sequence"/>
</dbReference>
<dbReference type="InterPro" id="IPR036397">
    <property type="entry name" value="RNaseH_sf"/>
</dbReference>
<accession>A0A9X6THZ2</accession>
<dbReference type="InterPro" id="IPR038717">
    <property type="entry name" value="Tc1-like_DDE_dom"/>
</dbReference>
<proteinExistence type="predicted"/>
<dbReference type="GO" id="GO:0003676">
    <property type="term" value="F:nucleic acid binding"/>
    <property type="evidence" value="ECO:0007669"/>
    <property type="project" value="InterPro"/>
</dbReference>
<dbReference type="Pfam" id="PF13358">
    <property type="entry name" value="DDE_3"/>
    <property type="match status" value="1"/>
</dbReference>
<dbReference type="AlphaFoldDB" id="A0A9X6THZ2"/>
<evidence type="ECO:0000313" key="3">
    <source>
        <dbReference type="Proteomes" id="UP000220702"/>
    </source>
</evidence>
<feature type="domain" description="Tc1-like transposase DDE" evidence="1">
    <location>
        <begin position="1"/>
        <end position="64"/>
    </location>
</feature>
<dbReference type="Gene3D" id="3.30.420.10">
    <property type="entry name" value="Ribonuclease H-like superfamily/Ribonuclease H"/>
    <property type="match status" value="1"/>
</dbReference>
<name>A0A9X6THZ2_BACTU</name>
<sequence>MVLDNARIHHANLLKPFLRQNSQRLTLIFLPPYSPNLNLLERIWKWLKESVVSNRFHASQEEIRASVVSFLEYIAQCPERVLQGLGAEQLLKY</sequence>
<dbReference type="EMBL" id="NVNL01000059">
    <property type="protein sequence ID" value="PEA86661.1"/>
    <property type="molecule type" value="Genomic_DNA"/>
</dbReference>
<reference evidence="2 3" key="1">
    <citation type="submission" date="2017-09" db="EMBL/GenBank/DDBJ databases">
        <title>Large-scale bioinformatics analysis of Bacillus genomes uncovers conserved roles of natural products in bacterial physiology.</title>
        <authorList>
            <consortium name="Agbiome Team Llc"/>
            <person name="Bleich R.M."/>
            <person name="Grubbs K.J."/>
            <person name="Santa Maria K.C."/>
            <person name="Allen S.E."/>
            <person name="Farag S."/>
            <person name="Shank E.A."/>
            <person name="Bowers A."/>
        </authorList>
    </citation>
    <scope>NUCLEOTIDE SEQUENCE [LARGE SCALE GENOMIC DNA]</scope>
    <source>
        <strain evidence="2 3">AFS089089</strain>
    </source>
</reference>